<keyword evidence="3" id="KW-0391">Immunity</keyword>
<comment type="subcellular location">
    <subcellularLocation>
        <location evidence="1">Membrane</location>
        <topology evidence="1">Single-pass type I membrane protein</topology>
    </subcellularLocation>
</comment>
<evidence type="ECO:0000256" key="5">
    <source>
        <dbReference type="ARBA" id="ARBA00023130"/>
    </source>
</evidence>
<keyword evidence="12" id="KW-1185">Reference proteome</keyword>
<evidence type="ECO:0000256" key="9">
    <source>
        <dbReference type="ARBA" id="ARBA00023182"/>
    </source>
</evidence>
<dbReference type="PANTHER" id="PTHR19944:SF99">
    <property type="entry name" value="HLA CLASS II HISTOCOMPATIBILITY ANTIGEN, DRB1 BETA CHAIN"/>
    <property type="match status" value="1"/>
</dbReference>
<organism evidence="11 12">
    <name type="scientific">Oenanthe oenanthe</name>
    <name type="common">Northern wheatear</name>
    <dbReference type="NCBI Taxonomy" id="279966"/>
    <lineage>
        <taxon>Eukaryota</taxon>
        <taxon>Metazoa</taxon>
        <taxon>Chordata</taxon>
        <taxon>Craniata</taxon>
        <taxon>Vertebrata</taxon>
        <taxon>Euteleostomi</taxon>
        <taxon>Archelosauria</taxon>
        <taxon>Archosauria</taxon>
        <taxon>Dinosauria</taxon>
        <taxon>Saurischia</taxon>
        <taxon>Theropoda</taxon>
        <taxon>Coelurosauria</taxon>
        <taxon>Aves</taxon>
        <taxon>Neognathae</taxon>
        <taxon>Neoaves</taxon>
        <taxon>Telluraves</taxon>
        <taxon>Australaves</taxon>
        <taxon>Passeriformes</taxon>
        <taxon>Muscicapidae</taxon>
        <taxon>Oenanthe</taxon>
    </lineage>
</organism>
<dbReference type="SUPFAM" id="SSF54452">
    <property type="entry name" value="MHC antigen-recognition domain"/>
    <property type="match status" value="1"/>
</dbReference>
<keyword evidence="2" id="KW-0812">Transmembrane</keyword>
<evidence type="ECO:0000256" key="4">
    <source>
        <dbReference type="ARBA" id="ARBA00022989"/>
    </source>
</evidence>
<protein>
    <submittedName>
        <fullName evidence="11">HB2J protein</fullName>
    </submittedName>
</protein>
<evidence type="ECO:0000259" key="10">
    <source>
        <dbReference type="SMART" id="SM00921"/>
    </source>
</evidence>
<comment type="caution">
    <text evidence="11">The sequence shown here is derived from an EMBL/GenBank/DDBJ whole genome shotgun (WGS) entry which is preliminary data.</text>
</comment>
<keyword evidence="9" id="KW-0491">MHC II</keyword>
<keyword evidence="7" id="KW-1015">Disulfide bond</keyword>
<dbReference type="InterPro" id="IPR014745">
    <property type="entry name" value="MHC_II_a/b_N"/>
</dbReference>
<evidence type="ECO:0000256" key="6">
    <source>
        <dbReference type="ARBA" id="ARBA00023136"/>
    </source>
</evidence>
<dbReference type="InterPro" id="IPR050160">
    <property type="entry name" value="MHC/Immunoglobulin"/>
</dbReference>
<keyword evidence="5" id="KW-1064">Adaptive immunity</keyword>
<gene>
    <name evidence="11" type="primary">H2eb1_0</name>
    <name evidence="11" type="ORF">OENOEN_R15207</name>
</gene>
<keyword evidence="4" id="KW-1133">Transmembrane helix</keyword>
<evidence type="ECO:0000313" key="11">
    <source>
        <dbReference type="EMBL" id="NXM82021.1"/>
    </source>
</evidence>
<dbReference type="InterPro" id="IPR011162">
    <property type="entry name" value="MHC_I/II-like_Ag-recog"/>
</dbReference>
<evidence type="ECO:0000256" key="8">
    <source>
        <dbReference type="ARBA" id="ARBA00023180"/>
    </source>
</evidence>
<dbReference type="AlphaFoldDB" id="A0A7L1DYC5"/>
<dbReference type="InterPro" id="IPR000353">
    <property type="entry name" value="MHC_II_b_N"/>
</dbReference>
<feature type="domain" description="MHC class II beta chain N-terminal" evidence="10">
    <location>
        <begin position="17"/>
        <end position="91"/>
    </location>
</feature>
<dbReference type="GO" id="GO:0002250">
    <property type="term" value="P:adaptive immune response"/>
    <property type="evidence" value="ECO:0007669"/>
    <property type="project" value="UniProtKB-KW"/>
</dbReference>
<accession>A0A7L1DYC5</accession>
<keyword evidence="6" id="KW-0472">Membrane</keyword>
<dbReference type="EMBL" id="VXBF01003237">
    <property type="protein sequence ID" value="NXM82021.1"/>
    <property type="molecule type" value="Genomic_DNA"/>
</dbReference>
<dbReference type="Pfam" id="PF00969">
    <property type="entry name" value="MHC_II_beta"/>
    <property type="match status" value="1"/>
</dbReference>
<sequence>PDPCPAHTEVFQQIQKTECHFINGTKKVRFVEGFIYNREEYLRFDSDVGVYVGFNRLEDCNARRWNSDQKWMEYKRAEVDTLCRHNYRCYAGFSVER</sequence>
<evidence type="ECO:0000313" key="12">
    <source>
        <dbReference type="Proteomes" id="UP000565754"/>
    </source>
</evidence>
<dbReference type="Gene3D" id="3.10.320.10">
    <property type="entry name" value="Class II Histocompatibility Antigen, M Beta Chain, Chain B, domain 1"/>
    <property type="match status" value="1"/>
</dbReference>
<dbReference type="PANTHER" id="PTHR19944">
    <property type="entry name" value="MHC CLASS II-RELATED"/>
    <property type="match status" value="1"/>
</dbReference>
<dbReference type="SMART" id="SM00921">
    <property type="entry name" value="MHC_II_beta"/>
    <property type="match status" value="1"/>
</dbReference>
<dbReference type="FunFam" id="3.10.320.10:FF:000001">
    <property type="entry name" value="HLA class II histocompatibility antigen, DRB1-1 beta chain"/>
    <property type="match status" value="1"/>
</dbReference>
<evidence type="ECO:0000256" key="1">
    <source>
        <dbReference type="ARBA" id="ARBA00004479"/>
    </source>
</evidence>
<feature type="non-terminal residue" evidence="11">
    <location>
        <position position="1"/>
    </location>
</feature>
<dbReference type="Proteomes" id="UP000565754">
    <property type="component" value="Unassembled WGS sequence"/>
</dbReference>
<reference evidence="11 12" key="1">
    <citation type="submission" date="2019-09" db="EMBL/GenBank/DDBJ databases">
        <title>Bird 10,000 Genomes (B10K) Project - Family phase.</title>
        <authorList>
            <person name="Zhang G."/>
        </authorList>
    </citation>
    <scope>NUCLEOTIDE SEQUENCE [LARGE SCALE GENOMIC DNA]</scope>
    <source>
        <strain evidence="11">B10K-DU-001-74</strain>
        <tissue evidence="11">Muscle</tissue>
    </source>
</reference>
<name>A0A7L1DYC5_OENON</name>
<evidence type="ECO:0000256" key="3">
    <source>
        <dbReference type="ARBA" id="ARBA00022859"/>
    </source>
</evidence>
<dbReference type="GO" id="GO:0002504">
    <property type="term" value="P:antigen processing and presentation of peptide or polysaccharide antigen via MHC class II"/>
    <property type="evidence" value="ECO:0007669"/>
    <property type="project" value="UniProtKB-KW"/>
</dbReference>
<evidence type="ECO:0000256" key="2">
    <source>
        <dbReference type="ARBA" id="ARBA00022692"/>
    </source>
</evidence>
<feature type="non-terminal residue" evidence="11">
    <location>
        <position position="97"/>
    </location>
</feature>
<proteinExistence type="predicted"/>
<dbReference type="GO" id="GO:0042613">
    <property type="term" value="C:MHC class II protein complex"/>
    <property type="evidence" value="ECO:0007669"/>
    <property type="project" value="UniProtKB-KW"/>
</dbReference>
<evidence type="ECO:0000256" key="7">
    <source>
        <dbReference type="ARBA" id="ARBA00023157"/>
    </source>
</evidence>
<keyword evidence="8" id="KW-0325">Glycoprotein</keyword>